<evidence type="ECO:0000313" key="1">
    <source>
        <dbReference type="EMBL" id="KZL49013.1"/>
    </source>
</evidence>
<evidence type="ECO:0000313" key="2">
    <source>
        <dbReference type="Proteomes" id="UP000076555"/>
    </source>
</evidence>
<comment type="caution">
    <text evidence="1">The sequence shown here is derived from an EMBL/GenBank/DDBJ whole genome shotgun (WGS) entry which is preliminary data.</text>
</comment>
<sequence length="69" mass="8334">MEIKYLNYEKCYIFYLKEELPKPQPHLFQSTNVAKLGYSIEFVQQLSWQNRAAKIMSYIDETLRPQMIN</sequence>
<dbReference type="EMBL" id="LWAJ01000213">
    <property type="protein sequence ID" value="KZL49013.1"/>
    <property type="molecule type" value="Genomic_DNA"/>
</dbReference>
<protein>
    <submittedName>
        <fullName evidence="1">Uncharacterized protein</fullName>
    </submittedName>
</protein>
<reference evidence="1 2" key="1">
    <citation type="submission" date="2016-04" db="EMBL/GenBank/DDBJ databases">
        <title>Draft Genome Assembly of the Bloom-forming Cyanobacterium Nodularia spumigena Strain CENA596 in Shrimp Production Ponds.</title>
        <authorList>
            <person name="Popin R.V."/>
            <person name="Rigonato J."/>
            <person name="Abreu V.A."/>
            <person name="Andreote A.P."/>
            <person name="Silveira S.B."/>
            <person name="Odebrecht C."/>
            <person name="Fiore M.F."/>
        </authorList>
    </citation>
    <scope>NUCLEOTIDE SEQUENCE [LARGE SCALE GENOMIC DNA]</scope>
    <source>
        <strain evidence="1 2">CENA596</strain>
    </source>
</reference>
<dbReference type="AlphaFoldDB" id="A0A161UT14"/>
<proteinExistence type="predicted"/>
<accession>A0A161UT14</accession>
<name>A0A161UT14_NODSP</name>
<dbReference type="Proteomes" id="UP000076555">
    <property type="component" value="Unassembled WGS sequence"/>
</dbReference>
<organism evidence="1 2">
    <name type="scientific">Nodularia spumigena CENA596</name>
    <dbReference type="NCBI Taxonomy" id="1819295"/>
    <lineage>
        <taxon>Bacteria</taxon>
        <taxon>Bacillati</taxon>
        <taxon>Cyanobacteriota</taxon>
        <taxon>Cyanophyceae</taxon>
        <taxon>Nostocales</taxon>
        <taxon>Nodulariaceae</taxon>
        <taxon>Nodularia</taxon>
    </lineage>
</organism>
<gene>
    <name evidence="1" type="ORF">A2T98_15000</name>
</gene>